<feature type="domain" description="ATP-grasp" evidence="2">
    <location>
        <begin position="108"/>
        <end position="305"/>
    </location>
</feature>
<dbReference type="PROSITE" id="PS50975">
    <property type="entry name" value="ATP_GRASP"/>
    <property type="match status" value="1"/>
</dbReference>
<dbReference type="InterPro" id="IPR011761">
    <property type="entry name" value="ATP-grasp"/>
</dbReference>
<sequence>MTSSKVFTVGVIGYGLEREFGEDLIEGINWCEAVENPEGETVKLQAFPVPISEVYYRDRPPWDMVIDRSSYLYPFALGMFFHHLYQGVYFVNNPLTFEFWINHKFLTYSMINSLGIPVPETYLLPPHSQDGLSQDDIVHHKPFDWKRIEKDLKFPMVMKPNPGREANNVHFVHNMEELWRTYNGTGKEIMTLQQLVKTPDSWFVRCICVGRKIIPIKYKFGFNDMSSYIFEENFLEPEIGRKIIEYSKIINRALGLEMNSIEFMIDSSGTPWAIDFDNPVPDGRRSALGDIYYKDYQSALVQLVADVVRTGRKMEFMPSEVNKFNEIARSEAPVEEKFRKALELAELYYRD</sequence>
<keyword evidence="1" id="KW-0547">Nucleotide-binding</keyword>
<evidence type="ECO:0000256" key="1">
    <source>
        <dbReference type="PROSITE-ProRule" id="PRU00409"/>
    </source>
</evidence>
<dbReference type="GO" id="GO:0046872">
    <property type="term" value="F:metal ion binding"/>
    <property type="evidence" value="ECO:0007669"/>
    <property type="project" value="InterPro"/>
</dbReference>
<protein>
    <recommendedName>
        <fullName evidence="2">ATP-grasp domain-containing protein</fullName>
    </recommendedName>
</protein>
<proteinExistence type="predicted"/>
<dbReference type="Proteomes" id="UP000233256">
    <property type="component" value="Unassembled WGS sequence"/>
</dbReference>
<accession>A0A2N1PNP4</accession>
<gene>
    <name evidence="3" type="ORF">CVV64_11440</name>
</gene>
<dbReference type="GO" id="GO:0018169">
    <property type="term" value="F:ribosomal S6-glutamic acid ligase activity"/>
    <property type="evidence" value="ECO:0007669"/>
    <property type="project" value="TreeGrafter"/>
</dbReference>
<dbReference type="SUPFAM" id="SSF56059">
    <property type="entry name" value="Glutathione synthetase ATP-binding domain-like"/>
    <property type="match status" value="1"/>
</dbReference>
<evidence type="ECO:0000313" key="3">
    <source>
        <dbReference type="EMBL" id="PKK89940.1"/>
    </source>
</evidence>
<dbReference type="Gene3D" id="3.30.470.20">
    <property type="entry name" value="ATP-grasp fold, B domain"/>
    <property type="match status" value="1"/>
</dbReference>
<reference evidence="3 4" key="1">
    <citation type="journal article" date="2017" name="ISME J.">
        <title>Potential for microbial H2 and metal transformations associated with novel bacteria and archaea in deep terrestrial subsurface sediments.</title>
        <authorList>
            <person name="Hernsdorf A.W."/>
            <person name="Amano Y."/>
            <person name="Miyakawa K."/>
            <person name="Ise K."/>
            <person name="Suzuki Y."/>
            <person name="Anantharaman K."/>
            <person name="Probst A."/>
            <person name="Burstein D."/>
            <person name="Thomas B.C."/>
            <person name="Banfield J.F."/>
        </authorList>
    </citation>
    <scope>NUCLEOTIDE SEQUENCE [LARGE SCALE GENOMIC DNA]</scope>
    <source>
        <strain evidence="3">HGW-Wallbacteria-1</strain>
    </source>
</reference>
<organism evidence="3 4">
    <name type="scientific">Candidatus Wallbacteria bacterium HGW-Wallbacteria-1</name>
    <dbReference type="NCBI Taxonomy" id="2013854"/>
    <lineage>
        <taxon>Bacteria</taxon>
        <taxon>Candidatus Walliibacteriota</taxon>
    </lineage>
</organism>
<comment type="caution">
    <text evidence="3">The sequence shown here is derived from an EMBL/GenBank/DDBJ whole genome shotgun (WGS) entry which is preliminary data.</text>
</comment>
<dbReference type="EMBL" id="PGXC01000009">
    <property type="protein sequence ID" value="PKK89940.1"/>
    <property type="molecule type" value="Genomic_DNA"/>
</dbReference>
<evidence type="ECO:0000313" key="4">
    <source>
        <dbReference type="Proteomes" id="UP000233256"/>
    </source>
</evidence>
<name>A0A2N1PNP4_9BACT</name>
<dbReference type="PANTHER" id="PTHR21621">
    <property type="entry name" value="RIBOSOMAL PROTEIN S6 MODIFICATION PROTEIN"/>
    <property type="match status" value="1"/>
</dbReference>
<dbReference type="GO" id="GO:0005524">
    <property type="term" value="F:ATP binding"/>
    <property type="evidence" value="ECO:0007669"/>
    <property type="project" value="UniProtKB-UniRule"/>
</dbReference>
<dbReference type="PANTHER" id="PTHR21621:SF0">
    <property type="entry name" value="BETA-CITRYLGLUTAMATE SYNTHASE B-RELATED"/>
    <property type="match status" value="1"/>
</dbReference>
<dbReference type="GO" id="GO:0009432">
    <property type="term" value="P:SOS response"/>
    <property type="evidence" value="ECO:0007669"/>
    <property type="project" value="TreeGrafter"/>
</dbReference>
<evidence type="ECO:0000259" key="2">
    <source>
        <dbReference type="PROSITE" id="PS50975"/>
    </source>
</evidence>
<dbReference type="AlphaFoldDB" id="A0A2N1PNP4"/>
<keyword evidence="1" id="KW-0067">ATP-binding</keyword>
<dbReference type="GO" id="GO:0005737">
    <property type="term" value="C:cytoplasm"/>
    <property type="evidence" value="ECO:0007669"/>
    <property type="project" value="TreeGrafter"/>
</dbReference>